<dbReference type="PANTHER" id="PTHR21453">
    <property type="entry name" value="DUF19 DOMAIN-CONTAINING PROTEIN-RELATED-RELATED"/>
    <property type="match status" value="1"/>
</dbReference>
<dbReference type="Proteomes" id="UP000005237">
    <property type="component" value="Unassembled WGS sequence"/>
</dbReference>
<reference evidence="4" key="1">
    <citation type="submission" date="2010-08" db="EMBL/GenBank/DDBJ databases">
        <authorList>
            <consortium name="Caenorhabditis japonica Sequencing Consortium"/>
            <person name="Wilson R.K."/>
        </authorList>
    </citation>
    <scope>NUCLEOTIDE SEQUENCE [LARGE SCALE GENOMIC DNA]</scope>
    <source>
        <strain evidence="4">DF5081</strain>
    </source>
</reference>
<evidence type="ECO:0000313" key="4">
    <source>
        <dbReference type="Proteomes" id="UP000005237"/>
    </source>
</evidence>
<organism evidence="3 4">
    <name type="scientific">Caenorhabditis japonica</name>
    <dbReference type="NCBI Taxonomy" id="281687"/>
    <lineage>
        <taxon>Eukaryota</taxon>
        <taxon>Metazoa</taxon>
        <taxon>Ecdysozoa</taxon>
        <taxon>Nematoda</taxon>
        <taxon>Chromadorea</taxon>
        <taxon>Rhabditida</taxon>
        <taxon>Rhabditina</taxon>
        <taxon>Rhabditomorpha</taxon>
        <taxon>Rhabditoidea</taxon>
        <taxon>Rhabditidae</taxon>
        <taxon>Peloderinae</taxon>
        <taxon>Caenorhabditis</taxon>
    </lineage>
</organism>
<dbReference type="EnsemblMetazoa" id="CJA14980.1">
    <property type="protein sequence ID" value="CJA14980.1"/>
    <property type="gene ID" value="WBGene00134184"/>
</dbReference>
<keyword evidence="4" id="KW-1185">Reference proteome</keyword>
<protein>
    <submittedName>
        <fullName evidence="3">DUF19 domain-containing protein</fullName>
    </submittedName>
</protein>
<evidence type="ECO:0000259" key="2">
    <source>
        <dbReference type="Pfam" id="PF01579"/>
    </source>
</evidence>
<dbReference type="AlphaFoldDB" id="A0A8R1DZX4"/>
<feature type="domain" description="T20D4.11-like" evidence="2">
    <location>
        <begin position="29"/>
        <end position="172"/>
    </location>
</feature>
<proteinExistence type="predicted"/>
<sequence length="174" mass="19566">MASILIFLNSLIIAVIFGGQVGADEGSSDGLDIHTCLNNMEQLAAEISLIDKAKVEKFFGHCLIFRRCLLTAFSRVPTEEGKRAANDFLNYCNAMEYLTVDFAPCDQKITTRQSKCVQTWEPFPNTSGISDEEEKKKIKEKACLNFFGENGCMEDEITNECGPEKWDEFRKVIS</sequence>
<dbReference type="PIRSF" id="PIRSF015697">
    <property type="entry name" value="UCP015697"/>
    <property type="match status" value="1"/>
</dbReference>
<dbReference type="InterPro" id="IPR002542">
    <property type="entry name" value="T20D4.11-like_dom"/>
</dbReference>
<keyword evidence="1" id="KW-0732">Signal</keyword>
<evidence type="ECO:0000256" key="1">
    <source>
        <dbReference type="SAM" id="SignalP"/>
    </source>
</evidence>
<evidence type="ECO:0000313" key="3">
    <source>
        <dbReference type="EnsemblMetazoa" id="CJA14980.1"/>
    </source>
</evidence>
<dbReference type="InterPro" id="IPR016638">
    <property type="entry name" value="UPF0376"/>
</dbReference>
<feature type="chain" id="PRO_5035804970" evidence="1">
    <location>
        <begin position="24"/>
        <end position="174"/>
    </location>
</feature>
<dbReference type="Pfam" id="PF01579">
    <property type="entry name" value="DUF19"/>
    <property type="match status" value="1"/>
</dbReference>
<name>A0A8R1DZX4_CAEJA</name>
<feature type="signal peptide" evidence="1">
    <location>
        <begin position="1"/>
        <end position="23"/>
    </location>
</feature>
<reference evidence="3" key="2">
    <citation type="submission" date="2022-06" db="UniProtKB">
        <authorList>
            <consortium name="EnsemblMetazoa"/>
        </authorList>
    </citation>
    <scope>IDENTIFICATION</scope>
    <source>
        <strain evidence="3">DF5081</strain>
    </source>
</reference>
<accession>A0A8R1DZX4</accession>